<dbReference type="eggNOG" id="COG3012">
    <property type="taxonomic scope" value="Bacteria"/>
</dbReference>
<name>Q5YX64_NOCFA</name>
<sequence>MGPVAAVGYCHPCTVATFSQGHRVEDHARRGAAVLGVPDFVYYPEKQVRGRTGGNREVGDGLLVAGEAGLIVQSKSRLDDSAANETPERAEQWCRKHARKGQSQAAGTRRTIQRGGVYATSLRGYRRLLPQFARWAGVVIIDQQNVSAIEFPASTDTLYITLDDWLQLHFMIRSTAGIIDYVERALDSGVTVALGDEADRFVALARADLEACTTLSQFPTLYAGQLSGEEELSVAAVDALVERVADPANRGFDPGSYLGIVEQLDRIPIVGRARLGSKMRQTASDVADDGKSRSFIVIDSDLGPGLRGNRLAFIYNRFNFLVHGIEGHYFNAEVAGYAATRQLQALRNGADTESGTLAVGVLIDRKLGPRYTFVFISGAPNIPDEIAVHFASKYGTLDGRSIR</sequence>
<accession>Q5YX64</accession>
<dbReference type="HOGENOM" id="CLU_683019_0_0_11"/>
<dbReference type="AlphaFoldDB" id="Q5YX64"/>
<keyword evidence="2" id="KW-1185">Reference proteome</keyword>
<organism evidence="1 2">
    <name type="scientific">Nocardia farcinica (strain IFM 10152)</name>
    <dbReference type="NCBI Taxonomy" id="247156"/>
    <lineage>
        <taxon>Bacteria</taxon>
        <taxon>Bacillati</taxon>
        <taxon>Actinomycetota</taxon>
        <taxon>Actinomycetes</taxon>
        <taxon>Mycobacteriales</taxon>
        <taxon>Nocardiaceae</taxon>
        <taxon>Nocardia</taxon>
    </lineage>
</organism>
<evidence type="ECO:0000313" key="1">
    <source>
        <dbReference type="EMBL" id="BAD57227.1"/>
    </source>
</evidence>
<dbReference type="EMBL" id="AP006618">
    <property type="protein sequence ID" value="BAD57227.1"/>
    <property type="molecule type" value="Genomic_DNA"/>
</dbReference>
<dbReference type="KEGG" id="nfa:NFA_23800"/>
<protein>
    <submittedName>
        <fullName evidence="1">Uncharacterized protein</fullName>
    </submittedName>
</protein>
<gene>
    <name evidence="1" type="ordered locus">NFA_23800</name>
</gene>
<proteinExistence type="predicted"/>
<evidence type="ECO:0000313" key="2">
    <source>
        <dbReference type="Proteomes" id="UP000006820"/>
    </source>
</evidence>
<reference evidence="1 2" key="1">
    <citation type="journal article" date="2004" name="Proc. Natl. Acad. Sci. U.S.A.">
        <title>The complete genomic sequence of Nocardia farcinica IFM 10152.</title>
        <authorList>
            <person name="Ishikawa J."/>
            <person name="Yamashita A."/>
            <person name="Mikami Y."/>
            <person name="Hoshino Y."/>
            <person name="Kurita H."/>
            <person name="Hotta K."/>
            <person name="Shiba T."/>
            <person name="Hattori M."/>
        </authorList>
    </citation>
    <scope>NUCLEOTIDE SEQUENCE [LARGE SCALE GENOMIC DNA]</scope>
    <source>
        <strain evidence="1 2">IFM 10152</strain>
    </source>
</reference>
<dbReference type="Proteomes" id="UP000006820">
    <property type="component" value="Chromosome"/>
</dbReference>